<name>A0A4U9XND9_9STRE</name>
<dbReference type="Proteomes" id="UP000304914">
    <property type="component" value="Chromosome"/>
</dbReference>
<sequence length="107" mass="12565">MKLSDFASILSQLEVPLTYKAFDVGNVPSMPYLIYFESNPIIQSADNYSNYQIKNVIVELAFEQKDEALEEKLEELLNNNKLFFEVNVEQFIETERLFVKSYSVYLY</sequence>
<dbReference type="RefSeq" id="WP_138068071.1">
    <property type="nucleotide sequence ID" value="NZ_LR594035.1"/>
</dbReference>
<gene>
    <name evidence="1" type="ORF">NCTC5385_00449</name>
</gene>
<reference evidence="1 2" key="1">
    <citation type="submission" date="2019-05" db="EMBL/GenBank/DDBJ databases">
        <authorList>
            <consortium name="Pathogen Informatics"/>
        </authorList>
    </citation>
    <scope>NUCLEOTIDE SEQUENCE [LARGE SCALE GENOMIC DNA]</scope>
    <source>
        <strain evidence="1 2">NCTC5385</strain>
    </source>
</reference>
<evidence type="ECO:0000313" key="1">
    <source>
        <dbReference type="EMBL" id="VTS14924.1"/>
    </source>
</evidence>
<dbReference type="AlphaFoldDB" id="A0A4U9XND9"/>
<organism evidence="1 2">
    <name type="scientific">Streptococcus pseudoporcinus</name>
    <dbReference type="NCBI Taxonomy" id="361101"/>
    <lineage>
        <taxon>Bacteria</taxon>
        <taxon>Bacillati</taxon>
        <taxon>Bacillota</taxon>
        <taxon>Bacilli</taxon>
        <taxon>Lactobacillales</taxon>
        <taxon>Streptococcaceae</taxon>
        <taxon>Streptococcus</taxon>
    </lineage>
</organism>
<proteinExistence type="predicted"/>
<protein>
    <submittedName>
        <fullName evidence="1">Bacteriophage pi2 protein 38</fullName>
    </submittedName>
</protein>
<dbReference type="EMBL" id="LR594035">
    <property type="protein sequence ID" value="VTS14924.1"/>
    <property type="molecule type" value="Genomic_DNA"/>
</dbReference>
<evidence type="ECO:0000313" key="2">
    <source>
        <dbReference type="Proteomes" id="UP000304914"/>
    </source>
</evidence>
<accession>A0A4U9XND9</accession>